<comment type="caution">
    <text evidence="1">The sequence shown here is derived from an EMBL/GenBank/DDBJ whole genome shotgun (WGS) entry which is preliminary data.</text>
</comment>
<keyword evidence="2" id="KW-1185">Reference proteome</keyword>
<reference evidence="1" key="1">
    <citation type="journal article" date="2019" name="bioRxiv">
        <title>The Genome of the Zebra Mussel, Dreissena polymorpha: A Resource for Invasive Species Research.</title>
        <authorList>
            <person name="McCartney M.A."/>
            <person name="Auch B."/>
            <person name="Kono T."/>
            <person name="Mallez S."/>
            <person name="Zhang Y."/>
            <person name="Obille A."/>
            <person name="Becker A."/>
            <person name="Abrahante J.E."/>
            <person name="Garbe J."/>
            <person name="Badalamenti J.P."/>
            <person name="Herman A."/>
            <person name="Mangelson H."/>
            <person name="Liachko I."/>
            <person name="Sullivan S."/>
            <person name="Sone E.D."/>
            <person name="Koren S."/>
            <person name="Silverstein K.A.T."/>
            <person name="Beckman K.B."/>
            <person name="Gohl D.M."/>
        </authorList>
    </citation>
    <scope>NUCLEOTIDE SEQUENCE</scope>
    <source>
        <strain evidence="1">Duluth1</strain>
        <tissue evidence="1">Whole animal</tissue>
    </source>
</reference>
<evidence type="ECO:0000313" key="1">
    <source>
        <dbReference type="EMBL" id="KAH3854897.1"/>
    </source>
</evidence>
<dbReference type="AlphaFoldDB" id="A0A9D4R5R6"/>
<accession>A0A9D4R5R6</accession>
<dbReference type="EMBL" id="JAIWYP010000003">
    <property type="protein sequence ID" value="KAH3854897.1"/>
    <property type="molecule type" value="Genomic_DNA"/>
</dbReference>
<gene>
    <name evidence="1" type="ORF">DPMN_097456</name>
</gene>
<proteinExistence type="predicted"/>
<organism evidence="1 2">
    <name type="scientific">Dreissena polymorpha</name>
    <name type="common">Zebra mussel</name>
    <name type="synonym">Mytilus polymorpha</name>
    <dbReference type="NCBI Taxonomy" id="45954"/>
    <lineage>
        <taxon>Eukaryota</taxon>
        <taxon>Metazoa</taxon>
        <taxon>Spiralia</taxon>
        <taxon>Lophotrochozoa</taxon>
        <taxon>Mollusca</taxon>
        <taxon>Bivalvia</taxon>
        <taxon>Autobranchia</taxon>
        <taxon>Heteroconchia</taxon>
        <taxon>Euheterodonta</taxon>
        <taxon>Imparidentia</taxon>
        <taxon>Neoheterodontei</taxon>
        <taxon>Myida</taxon>
        <taxon>Dreissenoidea</taxon>
        <taxon>Dreissenidae</taxon>
        <taxon>Dreissena</taxon>
    </lineage>
</organism>
<reference evidence="1" key="2">
    <citation type="submission" date="2020-11" db="EMBL/GenBank/DDBJ databases">
        <authorList>
            <person name="McCartney M.A."/>
            <person name="Auch B."/>
            <person name="Kono T."/>
            <person name="Mallez S."/>
            <person name="Becker A."/>
            <person name="Gohl D.M."/>
            <person name="Silverstein K.A.T."/>
            <person name="Koren S."/>
            <person name="Bechman K.B."/>
            <person name="Herman A."/>
            <person name="Abrahante J.E."/>
            <person name="Garbe J."/>
        </authorList>
    </citation>
    <scope>NUCLEOTIDE SEQUENCE</scope>
    <source>
        <strain evidence="1">Duluth1</strain>
        <tissue evidence="1">Whole animal</tissue>
    </source>
</reference>
<name>A0A9D4R5R6_DREPO</name>
<protein>
    <submittedName>
        <fullName evidence="1">Uncharacterized protein</fullName>
    </submittedName>
</protein>
<dbReference type="Proteomes" id="UP000828390">
    <property type="component" value="Unassembled WGS sequence"/>
</dbReference>
<evidence type="ECO:0000313" key="2">
    <source>
        <dbReference type="Proteomes" id="UP000828390"/>
    </source>
</evidence>
<sequence>MFTKLGLCVSELKKSPHCDELKIACWLLPGNFRRRYGFRRDMRTVQSTEVRRSLRWNVALCGCHGNLPLETGRAAPAQTRQECTLCPRHCSRLVSMEE</sequence>